<dbReference type="PIRSF" id="PIRSF015582">
    <property type="entry name" value="Cit_lyase_B"/>
    <property type="match status" value="1"/>
</dbReference>
<dbReference type="InterPro" id="IPR039480">
    <property type="entry name" value="C-C_Bond_Lyase-like"/>
</dbReference>
<dbReference type="PANTHER" id="PTHR32308">
    <property type="entry name" value="LYASE BETA SUBUNIT, PUTATIVE (AFU_ORTHOLOGUE AFUA_4G13030)-RELATED"/>
    <property type="match status" value="1"/>
</dbReference>
<evidence type="ECO:0000256" key="1">
    <source>
        <dbReference type="ARBA" id="ARBA00001946"/>
    </source>
</evidence>
<dbReference type="STRING" id="946483.Cenrod_1167"/>
<dbReference type="eggNOG" id="COG2301">
    <property type="taxonomic scope" value="Bacteria"/>
</dbReference>
<dbReference type="KEGG" id="cbx:Cenrod_1167"/>
<dbReference type="Gene3D" id="3.20.20.60">
    <property type="entry name" value="Phosphoenolpyruvate-binding domains"/>
    <property type="match status" value="1"/>
</dbReference>
<dbReference type="HOGENOM" id="CLU_062194_1_0_4"/>
<dbReference type="Proteomes" id="UP000017184">
    <property type="component" value="Chromosome"/>
</dbReference>
<evidence type="ECO:0000313" key="6">
    <source>
        <dbReference type="Proteomes" id="UP000017184"/>
    </source>
</evidence>
<dbReference type="GO" id="GO:0006107">
    <property type="term" value="P:oxaloacetate metabolic process"/>
    <property type="evidence" value="ECO:0007669"/>
    <property type="project" value="TreeGrafter"/>
</dbReference>
<dbReference type="GO" id="GO:0016829">
    <property type="term" value="F:lyase activity"/>
    <property type="evidence" value="ECO:0007669"/>
    <property type="project" value="UniProtKB-KW"/>
</dbReference>
<accession>U5N7G9</accession>
<keyword evidence="2 4" id="KW-0479">Metal-binding</keyword>
<organism evidence="5 6">
    <name type="scientific">Candidatus Symbiobacter mobilis CR</name>
    <dbReference type="NCBI Taxonomy" id="946483"/>
    <lineage>
        <taxon>Bacteria</taxon>
        <taxon>Pseudomonadati</taxon>
        <taxon>Pseudomonadota</taxon>
        <taxon>Betaproteobacteria</taxon>
        <taxon>Burkholderiales</taxon>
        <taxon>Comamonadaceae</taxon>
    </lineage>
</organism>
<dbReference type="PANTHER" id="PTHR32308:SF10">
    <property type="entry name" value="CITRATE LYASE SUBUNIT BETA"/>
    <property type="match status" value="1"/>
</dbReference>
<gene>
    <name evidence="5" type="ORF">Cenrod_1167</name>
</gene>
<evidence type="ECO:0000256" key="2">
    <source>
        <dbReference type="ARBA" id="ARBA00022723"/>
    </source>
</evidence>
<protein>
    <submittedName>
        <fullName evidence="5">Citrate lyase subunit beta</fullName>
    </submittedName>
</protein>
<dbReference type="OrthoDB" id="348111at2"/>
<evidence type="ECO:0000313" key="5">
    <source>
        <dbReference type="EMBL" id="AGX87260.1"/>
    </source>
</evidence>
<evidence type="ECO:0000256" key="3">
    <source>
        <dbReference type="ARBA" id="ARBA00022842"/>
    </source>
</evidence>
<keyword evidence="6" id="KW-1185">Reference proteome</keyword>
<comment type="cofactor">
    <cofactor evidence="1">
        <name>Mg(2+)</name>
        <dbReference type="ChEBI" id="CHEBI:18420"/>
    </cofactor>
</comment>
<dbReference type="SUPFAM" id="SSF51621">
    <property type="entry name" value="Phosphoenolpyruvate/pyruvate domain"/>
    <property type="match status" value="1"/>
</dbReference>
<dbReference type="Pfam" id="PF15617">
    <property type="entry name" value="C-C_Bond_Lyase"/>
    <property type="match status" value="1"/>
</dbReference>
<dbReference type="InterPro" id="IPR040442">
    <property type="entry name" value="Pyrv_kinase-like_dom_sf"/>
</dbReference>
<evidence type="ECO:0000256" key="4">
    <source>
        <dbReference type="PIRSR" id="PIRSR015582-2"/>
    </source>
</evidence>
<dbReference type="AlphaFoldDB" id="U5N7G9"/>
<dbReference type="InterPro" id="IPR015813">
    <property type="entry name" value="Pyrv/PenolPyrv_kinase-like_dom"/>
</dbReference>
<name>U5N7G9_9BURK</name>
<proteinExistence type="predicted"/>
<dbReference type="RefSeq" id="WP_022772078.1">
    <property type="nucleotide sequence ID" value="NC_022576.1"/>
</dbReference>
<dbReference type="PATRIC" id="fig|946483.4.peg.1169"/>
<keyword evidence="5" id="KW-0456">Lyase</keyword>
<dbReference type="InterPro" id="IPR011206">
    <property type="entry name" value="Citrate_lyase_beta/mcl1/mcl2"/>
</dbReference>
<dbReference type="EMBL" id="CP004885">
    <property type="protein sequence ID" value="AGX87260.1"/>
    <property type="molecule type" value="Genomic_DNA"/>
</dbReference>
<keyword evidence="3 4" id="KW-0460">Magnesium</keyword>
<reference evidence="5 6" key="1">
    <citation type="journal article" date="2013" name="Genome Biol.">
        <title>Genomic analysis reveals key aspects of prokaryotic symbiosis in the phototrophic consortium "Chlorochromatium aggregatum".</title>
        <authorList>
            <person name="Liu Z."/>
            <person name="Muller J."/>
            <person name="Li T."/>
            <person name="Alvey R.M."/>
            <person name="Vogl K."/>
            <person name="Frigaard N.U."/>
            <person name="Rockwell N.C."/>
            <person name="Boyd E.S."/>
            <person name="Tomsho L.P."/>
            <person name="Schuster S.C."/>
            <person name="Henke P."/>
            <person name="Rohde M."/>
            <person name="Overmann J."/>
            <person name="Bryant D.A."/>
        </authorList>
    </citation>
    <scope>NUCLEOTIDE SEQUENCE [LARGE SCALE GENOMIC DNA]</scope>
    <source>
        <strain evidence="5">CR</strain>
    </source>
</reference>
<sequence>MSDRPRLGASLYVPATHSDLCAIAAGTKLAAVRSLIFCTEDAVAPHDLPCALDNLATALEHLQPREGCLRFVRVRNPDVLDRLLTIPSVHRLDGFVFPKISLHNIDDYFDRMACGPQNHFWVMPTLETREVFHDAAMHALAEHLDRAPWRAQILGLRIGGNDLLALLRMRRPKGRTIYETPLGHVIARLATTFIPYGFPLSAPVFEHYADTATLEREIVQDLHHGLTGKTAIHPTQVPLIERHYRVAHQDLEAAMRILGDDAPGVFSLHHSMCEPSTHRPWANEIVAAARQFGCVPNAMESME</sequence>
<feature type="binding site" evidence="4">
    <location>
        <position position="162"/>
    </location>
    <ligand>
        <name>Mg(2+)</name>
        <dbReference type="ChEBI" id="CHEBI:18420"/>
    </ligand>
</feature>
<dbReference type="GO" id="GO:0000287">
    <property type="term" value="F:magnesium ion binding"/>
    <property type="evidence" value="ECO:0007669"/>
    <property type="project" value="TreeGrafter"/>
</dbReference>